<evidence type="ECO:0000313" key="4">
    <source>
        <dbReference type="Proteomes" id="UP000316778"/>
    </source>
</evidence>
<dbReference type="SUPFAM" id="SSF48208">
    <property type="entry name" value="Six-hairpin glycosidases"/>
    <property type="match status" value="1"/>
</dbReference>
<dbReference type="RefSeq" id="WP_145718833.1">
    <property type="nucleotide sequence ID" value="NZ_BAAAFY010000006.1"/>
</dbReference>
<reference evidence="3 4" key="1">
    <citation type="journal article" date="2013" name="Stand. Genomic Sci.">
        <title>Genomic Encyclopedia of Type Strains, Phase I: The one thousand microbial genomes (KMG-I) project.</title>
        <authorList>
            <person name="Kyrpides N.C."/>
            <person name="Woyke T."/>
            <person name="Eisen J.A."/>
            <person name="Garrity G."/>
            <person name="Lilburn T.G."/>
            <person name="Beck B.J."/>
            <person name="Whitman W.B."/>
            <person name="Hugenholtz P."/>
            <person name="Klenk H.P."/>
        </authorList>
    </citation>
    <scope>NUCLEOTIDE SEQUENCE [LARGE SCALE GENOMIC DNA]</scope>
    <source>
        <strain evidence="3 4">DSM 13484</strain>
    </source>
</reference>
<dbReference type="Pfam" id="PF00723">
    <property type="entry name" value="Glyco_hydro_15"/>
    <property type="match status" value="1"/>
</dbReference>
<dbReference type="Proteomes" id="UP000316778">
    <property type="component" value="Unassembled WGS sequence"/>
</dbReference>
<dbReference type="Pfam" id="PF19291">
    <property type="entry name" value="TREH_N"/>
    <property type="match status" value="1"/>
</dbReference>
<dbReference type="InterPro" id="IPR045582">
    <property type="entry name" value="Trehalase-like_N"/>
</dbReference>
<dbReference type="OrthoDB" id="3902805at2"/>
<dbReference type="EMBL" id="VLLG01000006">
    <property type="protein sequence ID" value="TWI82607.1"/>
    <property type="molecule type" value="Genomic_DNA"/>
</dbReference>
<proteinExistence type="predicted"/>
<dbReference type="GO" id="GO:0004553">
    <property type="term" value="F:hydrolase activity, hydrolyzing O-glycosyl compounds"/>
    <property type="evidence" value="ECO:0007669"/>
    <property type="project" value="UniProtKB-ARBA"/>
</dbReference>
<dbReference type="PANTHER" id="PTHR31616">
    <property type="entry name" value="TREHALASE"/>
    <property type="match status" value="1"/>
</dbReference>
<gene>
    <name evidence="3" type="ORF">LX66_5182</name>
</gene>
<dbReference type="AlphaFoldDB" id="A0A562SMT3"/>
<name>A0A562SMT3_CHIJA</name>
<dbReference type="InterPro" id="IPR008928">
    <property type="entry name" value="6-hairpin_glycosidase_sf"/>
</dbReference>
<accession>A0A562SMT3</accession>
<comment type="caution">
    <text evidence="3">The sequence shown here is derived from an EMBL/GenBank/DDBJ whole genome shotgun (WGS) entry which is preliminary data.</text>
</comment>
<feature type="domain" description="Trehalase-like N-terminal" evidence="2">
    <location>
        <begin position="4"/>
        <end position="140"/>
    </location>
</feature>
<dbReference type="InterPro" id="IPR011613">
    <property type="entry name" value="GH15-like"/>
</dbReference>
<dbReference type="GO" id="GO:0005975">
    <property type="term" value="P:carbohydrate metabolic process"/>
    <property type="evidence" value="ECO:0007669"/>
    <property type="project" value="InterPro"/>
</dbReference>
<feature type="domain" description="GH15-like" evidence="1">
    <location>
        <begin position="223"/>
        <end position="582"/>
    </location>
</feature>
<evidence type="ECO:0000259" key="2">
    <source>
        <dbReference type="Pfam" id="PF19291"/>
    </source>
</evidence>
<dbReference type="Gene3D" id="1.50.10.10">
    <property type="match status" value="1"/>
</dbReference>
<evidence type="ECO:0000313" key="3">
    <source>
        <dbReference type="EMBL" id="TWI82607.1"/>
    </source>
</evidence>
<dbReference type="InterPro" id="IPR012341">
    <property type="entry name" value="6hp_glycosidase-like_sf"/>
</dbReference>
<sequence length="606" mass="70414">MYEPIADYGIIGNLHTIALVSLKGSIDYMPFMRIDSPTIFLKLLDAEKGGYFSVCPTDSFTSKQRYITDTNVLTTNFFSDEGMAELLDYMPVNEKEFNCTVVRKLKGIRGSIRFSMKCAPVFNYAMAKHTIERENDNLLFIPEISFQTPLRLLSNIPLTIKETEACCDFVLNESETVFFVLEATHNKKQRSANIEEFVNLAYKATVGFWKSWISKSKYTGRWLEIVNRSALTLKLLISYKYGSVIAAPTFSLPESIGGQLNWDYRYTWIRDGALTMYVLLNLGFYDEADAFLEWIMHQCSRKQLQLMYNVDGESDLDEKILDHLEGYRGTAPVRIGNAAHRQFQLDIYGELMDTLYIFNQMARPITLEFWQYTLRQIDFVIENWQKPDHGIWEFRKEQKEFLYSRIMCWVALDRAIKIAENNSFPYPVLKWREIRDTILNDIYKNFWNKEKQCFVQYKNGAALDASVLIMPLVNFISPYSMHWNSTVKNLEKELIHGVLIYRYGNKKRLDGFSDNEGTFTMCSFWYIQCLAKAGMYDEAAAYFERMVSYANHLGLFSEQIGYNGELLGNFPHALTHLSLIATAIELSKEKHLRKKTLPPDSEPKMK</sequence>
<keyword evidence="4" id="KW-1185">Reference proteome</keyword>
<protein>
    <submittedName>
        <fullName evidence="3">Pentatricopeptide repeat protein</fullName>
    </submittedName>
</protein>
<evidence type="ECO:0000259" key="1">
    <source>
        <dbReference type="Pfam" id="PF00723"/>
    </source>
</evidence>
<dbReference type="PANTHER" id="PTHR31616:SF0">
    <property type="entry name" value="GLUCAN 1,4-ALPHA-GLUCOSIDASE"/>
    <property type="match status" value="1"/>
</dbReference>
<organism evidence="3 4">
    <name type="scientific">Chitinophaga japonensis</name>
    <name type="common">Flexibacter japonensis</name>
    <dbReference type="NCBI Taxonomy" id="104662"/>
    <lineage>
        <taxon>Bacteria</taxon>
        <taxon>Pseudomonadati</taxon>
        <taxon>Bacteroidota</taxon>
        <taxon>Chitinophagia</taxon>
        <taxon>Chitinophagales</taxon>
        <taxon>Chitinophagaceae</taxon>
        <taxon>Chitinophaga</taxon>
    </lineage>
</organism>